<dbReference type="EMBL" id="FXTT01000004">
    <property type="protein sequence ID" value="SMP28576.1"/>
    <property type="molecule type" value="Genomic_DNA"/>
</dbReference>
<accession>A0ABY1P8N2</accession>
<gene>
    <name evidence="1" type="ORF">SAMN06265374_2948</name>
</gene>
<protein>
    <submittedName>
        <fullName evidence="1">Uncharacterized protein</fullName>
    </submittedName>
</protein>
<evidence type="ECO:0000313" key="1">
    <source>
        <dbReference type="EMBL" id="SMP28576.1"/>
    </source>
</evidence>
<comment type="caution">
    <text evidence="1">The sequence shown here is derived from an EMBL/GenBank/DDBJ whole genome shotgun (WGS) entry which is preliminary data.</text>
</comment>
<keyword evidence="2" id="KW-1185">Reference proteome</keyword>
<dbReference type="RefSeq" id="WP_155189595.1">
    <property type="nucleotide sequence ID" value="NZ_BAAAEA010000004.1"/>
</dbReference>
<dbReference type="Proteomes" id="UP001157914">
    <property type="component" value="Unassembled WGS sequence"/>
</dbReference>
<name>A0ABY1P8N2_9HYPH</name>
<evidence type="ECO:0000313" key="2">
    <source>
        <dbReference type="Proteomes" id="UP001157914"/>
    </source>
</evidence>
<proteinExistence type="predicted"/>
<reference evidence="1 2" key="1">
    <citation type="submission" date="2017-05" db="EMBL/GenBank/DDBJ databases">
        <authorList>
            <person name="Varghese N."/>
            <person name="Submissions S."/>
        </authorList>
    </citation>
    <scope>NUCLEOTIDE SEQUENCE [LARGE SCALE GENOMIC DNA]</scope>
    <source>
        <strain evidence="1 2">DSM 15949</strain>
    </source>
</reference>
<organism evidence="1 2">
    <name type="scientific">Roseibium denhamense</name>
    <dbReference type="NCBI Taxonomy" id="76305"/>
    <lineage>
        <taxon>Bacteria</taxon>
        <taxon>Pseudomonadati</taxon>
        <taxon>Pseudomonadota</taxon>
        <taxon>Alphaproteobacteria</taxon>
        <taxon>Hyphomicrobiales</taxon>
        <taxon>Stappiaceae</taxon>
        <taxon>Roseibium</taxon>
    </lineage>
</organism>
<sequence>MHRISDFPISYRIQRTTNAADLPKGTVERYSVVADQSDHCFEFLFSKRSMMGRTEVTSHSGSNGSLEGKTGLGGMSWVFMDNKAQAGYLKAPNLASTGWKAQIRSGAELAMLDATKLKDQLLRNALNGWPDAYHLMKGGEIIGYISREPRNPEPPKGLFGKVRRLFADFDWVLRLRAGLADDDLLSACCLALGTIVITVPSDRS</sequence>